<evidence type="ECO:0008006" key="4">
    <source>
        <dbReference type="Google" id="ProtNLM"/>
    </source>
</evidence>
<keyword evidence="1" id="KW-0732">Signal</keyword>
<organism evidence="2 3">
    <name type="scientific">Lentinus brumalis</name>
    <dbReference type="NCBI Taxonomy" id="2498619"/>
    <lineage>
        <taxon>Eukaryota</taxon>
        <taxon>Fungi</taxon>
        <taxon>Dikarya</taxon>
        <taxon>Basidiomycota</taxon>
        <taxon>Agaricomycotina</taxon>
        <taxon>Agaricomycetes</taxon>
        <taxon>Polyporales</taxon>
        <taxon>Polyporaceae</taxon>
        <taxon>Lentinus</taxon>
    </lineage>
</organism>
<name>A0A371CKI8_9APHY</name>
<feature type="signal peptide" evidence="1">
    <location>
        <begin position="1"/>
        <end position="23"/>
    </location>
</feature>
<keyword evidence="3" id="KW-1185">Reference proteome</keyword>
<dbReference type="Proteomes" id="UP000256964">
    <property type="component" value="Unassembled WGS sequence"/>
</dbReference>
<gene>
    <name evidence="2" type="ORF">OH76DRAFT_1412682</name>
</gene>
<protein>
    <recommendedName>
        <fullName evidence="4">Secreted protein</fullName>
    </recommendedName>
</protein>
<feature type="chain" id="PRO_5016910790" description="Secreted protein" evidence="1">
    <location>
        <begin position="24"/>
        <end position="97"/>
    </location>
</feature>
<evidence type="ECO:0000256" key="1">
    <source>
        <dbReference type="SAM" id="SignalP"/>
    </source>
</evidence>
<accession>A0A371CKI8</accession>
<dbReference type="EMBL" id="KZ857536">
    <property type="protein sequence ID" value="RDX40801.1"/>
    <property type="molecule type" value="Genomic_DNA"/>
</dbReference>
<evidence type="ECO:0000313" key="3">
    <source>
        <dbReference type="Proteomes" id="UP000256964"/>
    </source>
</evidence>
<sequence>MRPILQQPSWLLQCCCTVLSVSSSVPMETHGDPKYHEAQLAPVGRAAYDVKAPGGLTLPRFPCIRPYMVHHARGGDKQGYRRRMYRISGQAGYRRST</sequence>
<reference evidence="2 3" key="1">
    <citation type="journal article" date="2018" name="Biotechnol. Biofuels">
        <title>Integrative visual omics of the white-rot fungus Polyporus brumalis exposes the biotechnological potential of its oxidative enzymes for delignifying raw plant biomass.</title>
        <authorList>
            <person name="Miyauchi S."/>
            <person name="Rancon A."/>
            <person name="Drula E."/>
            <person name="Hage H."/>
            <person name="Chaduli D."/>
            <person name="Favel A."/>
            <person name="Grisel S."/>
            <person name="Henrissat B."/>
            <person name="Herpoel-Gimbert I."/>
            <person name="Ruiz-Duenas F.J."/>
            <person name="Chevret D."/>
            <person name="Hainaut M."/>
            <person name="Lin J."/>
            <person name="Wang M."/>
            <person name="Pangilinan J."/>
            <person name="Lipzen A."/>
            <person name="Lesage-Meessen L."/>
            <person name="Navarro D."/>
            <person name="Riley R."/>
            <person name="Grigoriev I.V."/>
            <person name="Zhou S."/>
            <person name="Raouche S."/>
            <person name="Rosso M.N."/>
        </authorList>
    </citation>
    <scope>NUCLEOTIDE SEQUENCE [LARGE SCALE GENOMIC DNA]</scope>
    <source>
        <strain evidence="2 3">BRFM 1820</strain>
    </source>
</reference>
<proteinExistence type="predicted"/>
<dbReference type="AlphaFoldDB" id="A0A371CKI8"/>
<evidence type="ECO:0000313" key="2">
    <source>
        <dbReference type="EMBL" id="RDX40801.1"/>
    </source>
</evidence>